<organism evidence="1 2">
    <name type="scientific">Phaeospirillum tilakii</name>
    <dbReference type="NCBI Taxonomy" id="741673"/>
    <lineage>
        <taxon>Bacteria</taxon>
        <taxon>Pseudomonadati</taxon>
        <taxon>Pseudomonadota</taxon>
        <taxon>Alphaproteobacteria</taxon>
        <taxon>Rhodospirillales</taxon>
        <taxon>Rhodospirillaceae</taxon>
        <taxon>Phaeospirillum</taxon>
    </lineage>
</organism>
<evidence type="ECO:0008006" key="3">
    <source>
        <dbReference type="Google" id="ProtNLM"/>
    </source>
</evidence>
<protein>
    <recommendedName>
        <fullName evidence="3">Tetratricopeptide repeat protein</fullName>
    </recommendedName>
</protein>
<gene>
    <name evidence="1" type="ORF">ACFSNB_05350</name>
</gene>
<evidence type="ECO:0000313" key="1">
    <source>
        <dbReference type="EMBL" id="MFD2233225.1"/>
    </source>
</evidence>
<proteinExistence type="predicted"/>
<name>A0ABW5C7D5_9PROT</name>
<accession>A0ABW5C7D5</accession>
<comment type="caution">
    <text evidence="1">The sequence shown here is derived from an EMBL/GenBank/DDBJ whole genome shotgun (WGS) entry which is preliminary data.</text>
</comment>
<dbReference type="EMBL" id="JBHUIY010000007">
    <property type="protein sequence ID" value="MFD2233225.1"/>
    <property type="molecule type" value="Genomic_DNA"/>
</dbReference>
<keyword evidence="2" id="KW-1185">Reference proteome</keyword>
<dbReference type="Proteomes" id="UP001597296">
    <property type="component" value="Unassembled WGS sequence"/>
</dbReference>
<dbReference type="InterPro" id="IPR011990">
    <property type="entry name" value="TPR-like_helical_dom_sf"/>
</dbReference>
<reference evidence="2" key="1">
    <citation type="journal article" date="2019" name="Int. J. Syst. Evol. Microbiol.">
        <title>The Global Catalogue of Microorganisms (GCM) 10K type strain sequencing project: providing services to taxonomists for standard genome sequencing and annotation.</title>
        <authorList>
            <consortium name="The Broad Institute Genomics Platform"/>
            <consortium name="The Broad Institute Genome Sequencing Center for Infectious Disease"/>
            <person name="Wu L."/>
            <person name="Ma J."/>
        </authorList>
    </citation>
    <scope>NUCLEOTIDE SEQUENCE [LARGE SCALE GENOMIC DNA]</scope>
    <source>
        <strain evidence="2">KCTC 15012</strain>
    </source>
</reference>
<sequence length="177" mass="19078">ILQARGELDAALKIRQEEELPVYDRLGDVRSRAVTMGQIADILMARGELDAALKIRQEEELPVYDRLGDNDGIAAVRFNCAQILLAKEGLTEGNAQALVEDLAESFSRLQKSGRADGLVAVGTLFGQILAACGAAEPALSVLESAAQAAERLGWAKRLADIRALQRPIRENRAEGEA</sequence>
<feature type="non-terminal residue" evidence="1">
    <location>
        <position position="1"/>
    </location>
</feature>
<dbReference type="Gene3D" id="1.25.40.10">
    <property type="entry name" value="Tetratricopeptide repeat domain"/>
    <property type="match status" value="1"/>
</dbReference>
<evidence type="ECO:0000313" key="2">
    <source>
        <dbReference type="Proteomes" id="UP001597296"/>
    </source>
</evidence>